<accession>A0A1H8CZR6</accession>
<organism evidence="1 2">
    <name type="scientific">Mesobacillus persicus</name>
    <dbReference type="NCBI Taxonomy" id="930146"/>
    <lineage>
        <taxon>Bacteria</taxon>
        <taxon>Bacillati</taxon>
        <taxon>Bacillota</taxon>
        <taxon>Bacilli</taxon>
        <taxon>Bacillales</taxon>
        <taxon>Bacillaceae</taxon>
        <taxon>Mesobacillus</taxon>
    </lineage>
</organism>
<dbReference type="Proteomes" id="UP000198553">
    <property type="component" value="Unassembled WGS sequence"/>
</dbReference>
<sequence length="163" mass="19360">MDKRTFKTRFMAILEEEVSGLSSVQKLKYMKKWIKEYERNIVGNQPDSQPIKTLGPIQINTTSKIGMLVRTTMKEIVEAHLLTLEKVQELEDEKYCKYTFDINYPLLKKVTLTQPLYEQKNVNGYPRYWAEVITIHGQRYLICNDWYERNKTKFIRWVEGLGA</sequence>
<dbReference type="OrthoDB" id="877111at2"/>
<dbReference type="STRING" id="930146.SAMN05192533_10820"/>
<dbReference type="EMBL" id="FOBW01000008">
    <property type="protein sequence ID" value="SEN00583.1"/>
    <property type="molecule type" value="Genomic_DNA"/>
</dbReference>
<gene>
    <name evidence="1" type="ORF">SAMN05192533_10820</name>
</gene>
<reference evidence="2" key="1">
    <citation type="submission" date="2016-10" db="EMBL/GenBank/DDBJ databases">
        <authorList>
            <person name="Varghese N."/>
            <person name="Submissions S."/>
        </authorList>
    </citation>
    <scope>NUCLEOTIDE SEQUENCE [LARGE SCALE GENOMIC DNA]</scope>
    <source>
        <strain evidence="2">B48,IBRC-M 10115,DSM 25386,CECT 8001</strain>
    </source>
</reference>
<protein>
    <submittedName>
        <fullName evidence="1">Uncharacterized protein</fullName>
    </submittedName>
</protein>
<dbReference type="RefSeq" id="WP_090745696.1">
    <property type="nucleotide sequence ID" value="NZ_FOBW01000008.1"/>
</dbReference>
<evidence type="ECO:0000313" key="1">
    <source>
        <dbReference type="EMBL" id="SEN00583.1"/>
    </source>
</evidence>
<proteinExistence type="predicted"/>
<evidence type="ECO:0000313" key="2">
    <source>
        <dbReference type="Proteomes" id="UP000198553"/>
    </source>
</evidence>
<keyword evidence="2" id="KW-1185">Reference proteome</keyword>
<dbReference type="AlphaFoldDB" id="A0A1H8CZR6"/>
<name>A0A1H8CZR6_9BACI</name>